<evidence type="ECO:0000313" key="3">
    <source>
        <dbReference type="Proteomes" id="UP000054988"/>
    </source>
</evidence>
<name>A0A0W0GDA8_MONRR</name>
<evidence type="ECO:0000313" key="2">
    <source>
        <dbReference type="EMBL" id="KTB46503.1"/>
    </source>
</evidence>
<comment type="caution">
    <text evidence="2">The sequence shown here is derived from an EMBL/GenBank/DDBJ whole genome shotgun (WGS) entry which is preliminary data.</text>
</comment>
<evidence type="ECO:0000256" key="1">
    <source>
        <dbReference type="SAM" id="MobiDB-lite"/>
    </source>
</evidence>
<dbReference type="AlphaFoldDB" id="A0A0W0GDA8"/>
<reference evidence="2 3" key="1">
    <citation type="submission" date="2015-12" db="EMBL/GenBank/DDBJ databases">
        <title>Draft genome sequence of Moniliophthora roreri, the causal agent of frosty pod rot of cacao.</title>
        <authorList>
            <person name="Aime M.C."/>
            <person name="Diaz-Valderrama J.R."/>
            <person name="Kijpornyongpan T."/>
            <person name="Phillips-Mora W."/>
        </authorList>
    </citation>
    <scope>NUCLEOTIDE SEQUENCE [LARGE SCALE GENOMIC DNA]</scope>
    <source>
        <strain evidence="2 3">MCA 2952</strain>
    </source>
</reference>
<feature type="compositionally biased region" description="Polar residues" evidence="1">
    <location>
        <begin position="1"/>
        <end position="11"/>
    </location>
</feature>
<accession>A0A0W0GDA8</accession>
<dbReference type="Proteomes" id="UP000054988">
    <property type="component" value="Unassembled WGS sequence"/>
</dbReference>
<dbReference type="EMBL" id="LATX01000325">
    <property type="protein sequence ID" value="KTB46503.1"/>
    <property type="molecule type" value="Genomic_DNA"/>
</dbReference>
<organism evidence="2 3">
    <name type="scientific">Moniliophthora roreri</name>
    <name type="common">Frosty pod rot fungus</name>
    <name type="synonym">Monilia roreri</name>
    <dbReference type="NCBI Taxonomy" id="221103"/>
    <lineage>
        <taxon>Eukaryota</taxon>
        <taxon>Fungi</taxon>
        <taxon>Dikarya</taxon>
        <taxon>Basidiomycota</taxon>
        <taxon>Agaricomycotina</taxon>
        <taxon>Agaricomycetes</taxon>
        <taxon>Agaricomycetidae</taxon>
        <taxon>Agaricales</taxon>
        <taxon>Marasmiineae</taxon>
        <taxon>Marasmiaceae</taxon>
        <taxon>Moniliophthora</taxon>
    </lineage>
</organism>
<gene>
    <name evidence="2" type="ORF">WG66_912</name>
</gene>
<feature type="region of interest" description="Disordered" evidence="1">
    <location>
        <begin position="1"/>
        <end position="22"/>
    </location>
</feature>
<protein>
    <submittedName>
        <fullName evidence="2">Uncharacterized protein</fullName>
    </submittedName>
</protein>
<proteinExistence type="predicted"/>
<sequence>MSLKTCSQVPQKTGHHLNGLRD</sequence>